<sequence length="1040" mass="115702">MTSTIRGGSSVSARDRTPSLHLAKLAELVAKAVPKGDAGIYTMPFMRLEGTTLHLNTRSVISRLLANPSFKPEFEPGDETGFVRDVEMPPVGTAAKLGGRLLPGSEAATTEAIEKLRISISGELDILMGNVDFSTLALPSLHKALDILGTSVSERMPELPKTATMLPIQFAAPARKVEERTRDVARVLSAIETIDGRDWLEVLLNGISKKLRKDGQEDEFIDEVVSAIQSQRTRPGSQVRQLLDFLDDEALSRVRLQVTLRLMESVAAQSNRAGMQTYVRRVRECFDKFAGIKAESLPLDVSASYGIGNNSDFGDHLRKAMFYTCLPAWAEWSVQLFETRTEPTRGFATVREVSYRFRVNGQNPQSGKSAFDTRLDRIHERALATPSPDQNVKKAVAELMFLYLVVPKSIDDAEELDLDTLATTIAAELKTNPVKTLGILHDRLSQRSKVMDEIADELVSVLQTKSRSLVDVVNRGVDKFTVALDRGIVNWEAVEALTSSKTNILVEAEKGPNSVVWFGHLTISDSAIVPGSIASYSVQTELQERSFAPSGETEKIRLERDLSSAVLPVRFIPFRWTKETMDWSTDIPNSAAFKAGTGVQVEYDLNTLKLSRNADAEKARSEQWRAAVLTAFSLVTYVALWEIVRRTTKALDRPLSMTILRLQHSGKKSSREEDAHDGNTAIYSVSQALEKALSRELPVKLQGLTTMDRTPADGYRWKKRGALHALLGSQPVKFKMPGELQKVALVTYVTRPCDLHPSHADADGFLFVSRTYKAVTENGQATLRFDQMQSRLVDTRKDFKTPQLILEEIRRLEEDGFQHIMLLSHHYGNRHIGRAAERHSPHGTLEFLDDAAKRFPGVFLYTLRRDVFPATRLHRRASHESAFEVVSFKAHQAMYDDIAPDVLRSLMPIYTFATLAVVGEESRPQSGFCTYFFDVEQRVSDMQLSETIRQNILGIGAGSGVRQSLVAVLRGIHFMESEKPSDKYNLLPVLDPFDWATPTTTAAAGEVEIMSRRGGRSVLLSVPAVLAHVTKVLHKKMESA</sequence>
<dbReference type="EMBL" id="JRYB01000001">
    <property type="protein sequence ID" value="OIJ42553.1"/>
    <property type="molecule type" value="Genomic_DNA"/>
</dbReference>
<dbReference type="Proteomes" id="UP000180246">
    <property type="component" value="Unassembled WGS sequence"/>
</dbReference>
<name>A0A1S2NCJ0_9BURK</name>
<accession>A0A1S2NCJ0</accession>
<proteinExistence type="predicted"/>
<gene>
    <name evidence="1" type="ORF">LO55_1266</name>
</gene>
<dbReference type="AlphaFoldDB" id="A0A1S2NCJ0"/>
<evidence type="ECO:0000313" key="2">
    <source>
        <dbReference type="Proteomes" id="UP000180246"/>
    </source>
</evidence>
<organism evidence="1 2">
    <name type="scientific">Massilia timonae</name>
    <dbReference type="NCBI Taxonomy" id="47229"/>
    <lineage>
        <taxon>Bacteria</taxon>
        <taxon>Pseudomonadati</taxon>
        <taxon>Pseudomonadota</taxon>
        <taxon>Betaproteobacteria</taxon>
        <taxon>Burkholderiales</taxon>
        <taxon>Oxalobacteraceae</taxon>
        <taxon>Telluria group</taxon>
        <taxon>Massilia</taxon>
    </lineage>
</organism>
<reference evidence="1 2" key="1">
    <citation type="submission" date="2014-10" db="EMBL/GenBank/DDBJ databases">
        <authorList>
            <person name="Seo M.-J."/>
            <person name="Seok Y.J."/>
            <person name="Cha I.-T."/>
        </authorList>
    </citation>
    <scope>NUCLEOTIDE SEQUENCE [LARGE SCALE GENOMIC DNA]</scope>
    <source>
        <strain evidence="1 2">NEU</strain>
    </source>
</reference>
<protein>
    <submittedName>
        <fullName evidence="1">Uncharacterized protein</fullName>
    </submittedName>
</protein>
<comment type="caution">
    <text evidence="1">The sequence shown here is derived from an EMBL/GenBank/DDBJ whole genome shotgun (WGS) entry which is preliminary data.</text>
</comment>
<dbReference type="RefSeq" id="WP_071360834.1">
    <property type="nucleotide sequence ID" value="NZ_JRYB01000001.1"/>
</dbReference>
<evidence type="ECO:0000313" key="1">
    <source>
        <dbReference type="EMBL" id="OIJ42553.1"/>
    </source>
</evidence>